<evidence type="ECO:0000256" key="9">
    <source>
        <dbReference type="ARBA" id="ARBA00023055"/>
    </source>
</evidence>
<dbReference type="PANTHER" id="PTHR19308">
    <property type="entry name" value="PHOSPHATIDYLCHOLINE TRANSFER PROTEIN"/>
    <property type="match status" value="1"/>
</dbReference>
<feature type="domain" description="START" evidence="18">
    <location>
        <begin position="25"/>
        <end position="206"/>
    </location>
</feature>
<evidence type="ECO:0000256" key="12">
    <source>
        <dbReference type="ARBA" id="ARBA00023136"/>
    </source>
</evidence>
<dbReference type="PROSITE" id="PS50848">
    <property type="entry name" value="START"/>
    <property type="match status" value="1"/>
</dbReference>
<evidence type="ECO:0000256" key="6">
    <source>
        <dbReference type="ARBA" id="ARBA00022553"/>
    </source>
</evidence>
<sequence>MEVGEVRVAMDSDFMKLRDLCEEIDGWKVEYNKNGISVHTKHNDISDFKMVKIRSVMNYSAQTVYDVLHDPEYRKVWDHSMKESYEIGYLNPNNDIGYYSLKCPSPMKNRDFVLQRSWLDTGPHLYILNHSVNHEDLPPRKGIVRGISYLTGYWLKVLTPKSCEFNYVTQADPKGKLPKWLVNRATHIVAPKTVKLVQKACKGYDSWKAKNNPNQKPWIYPEQIKVPRINLEDPKILPMDHAQSMDSLDESELKESDMSQSELSELNAGENGDI</sequence>
<keyword evidence="8" id="KW-0007">Acetylation</keyword>
<evidence type="ECO:0000256" key="8">
    <source>
        <dbReference type="ARBA" id="ARBA00022990"/>
    </source>
</evidence>
<evidence type="ECO:0000256" key="11">
    <source>
        <dbReference type="ARBA" id="ARBA00023121"/>
    </source>
</evidence>
<dbReference type="FunFam" id="3.30.530.20:FF:000008">
    <property type="entry name" value="START domain containing 10"/>
    <property type="match status" value="1"/>
</dbReference>
<dbReference type="InterPro" id="IPR051213">
    <property type="entry name" value="START_lipid_transfer"/>
</dbReference>
<dbReference type="InterPro" id="IPR023393">
    <property type="entry name" value="START-like_dom_sf"/>
</dbReference>
<evidence type="ECO:0000256" key="7">
    <source>
        <dbReference type="ARBA" id="ARBA00022846"/>
    </source>
</evidence>
<comment type="caution">
    <text evidence="19">The sequence shown here is derived from an EMBL/GenBank/DDBJ whole genome shotgun (WGS) entry which is preliminary data.</text>
</comment>
<evidence type="ECO:0000256" key="14">
    <source>
        <dbReference type="ARBA" id="ARBA00070345"/>
    </source>
</evidence>
<comment type="subcellular location">
    <subcellularLocation>
        <location evidence="1">Cell projection</location>
        <location evidence="1">Cilium</location>
        <location evidence="1">Flagellum</location>
    </subcellularLocation>
    <subcellularLocation>
        <location evidence="3">Cytoplasm</location>
    </subcellularLocation>
    <subcellularLocation>
        <location evidence="2">Membrane</location>
    </subcellularLocation>
</comment>
<dbReference type="Proteomes" id="UP000749559">
    <property type="component" value="Unassembled WGS sequence"/>
</dbReference>
<dbReference type="GO" id="GO:0016020">
    <property type="term" value="C:membrane"/>
    <property type="evidence" value="ECO:0007669"/>
    <property type="project" value="UniProtKB-SubCell"/>
</dbReference>
<evidence type="ECO:0000256" key="4">
    <source>
        <dbReference type="ARBA" id="ARBA00022448"/>
    </source>
</evidence>
<evidence type="ECO:0000256" key="5">
    <source>
        <dbReference type="ARBA" id="ARBA00022490"/>
    </source>
</evidence>
<dbReference type="SMART" id="SM00234">
    <property type="entry name" value="START"/>
    <property type="match status" value="1"/>
</dbReference>
<dbReference type="GO" id="GO:0008289">
    <property type="term" value="F:lipid binding"/>
    <property type="evidence" value="ECO:0007669"/>
    <property type="project" value="UniProtKB-KW"/>
</dbReference>
<keyword evidence="13" id="KW-0966">Cell projection</keyword>
<dbReference type="GO" id="GO:0005829">
    <property type="term" value="C:cytosol"/>
    <property type="evidence" value="ECO:0007669"/>
    <property type="project" value="UniProtKB-ARBA"/>
</dbReference>
<dbReference type="OrthoDB" id="5403181at2759"/>
<evidence type="ECO:0000256" key="1">
    <source>
        <dbReference type="ARBA" id="ARBA00004230"/>
    </source>
</evidence>
<keyword evidence="11" id="KW-0446">Lipid-binding</keyword>
<evidence type="ECO:0000313" key="20">
    <source>
        <dbReference type="Proteomes" id="UP000749559"/>
    </source>
</evidence>
<evidence type="ECO:0000256" key="3">
    <source>
        <dbReference type="ARBA" id="ARBA00004496"/>
    </source>
</evidence>
<evidence type="ECO:0000256" key="15">
    <source>
        <dbReference type="ARBA" id="ARBA00076937"/>
    </source>
</evidence>
<dbReference type="SUPFAM" id="SSF55961">
    <property type="entry name" value="Bet v1-like"/>
    <property type="match status" value="1"/>
</dbReference>
<dbReference type="Gene3D" id="3.30.530.20">
    <property type="match status" value="1"/>
</dbReference>
<feature type="region of interest" description="Disordered" evidence="17">
    <location>
        <begin position="240"/>
        <end position="274"/>
    </location>
</feature>
<evidence type="ECO:0000256" key="13">
    <source>
        <dbReference type="ARBA" id="ARBA00023273"/>
    </source>
</evidence>
<keyword evidence="5" id="KW-0963">Cytoplasm</keyword>
<evidence type="ECO:0000256" key="2">
    <source>
        <dbReference type="ARBA" id="ARBA00004370"/>
    </source>
</evidence>
<evidence type="ECO:0000256" key="17">
    <source>
        <dbReference type="SAM" id="MobiDB-lite"/>
    </source>
</evidence>
<dbReference type="GO" id="GO:0031514">
    <property type="term" value="C:motile cilium"/>
    <property type="evidence" value="ECO:0007669"/>
    <property type="project" value="UniProtKB-SubCell"/>
</dbReference>
<name>A0A8J1TG90_OWEFU</name>
<dbReference type="CDD" id="cd08871">
    <property type="entry name" value="START_STARD10-like"/>
    <property type="match status" value="1"/>
</dbReference>
<dbReference type="AlphaFoldDB" id="A0A8J1TG90"/>
<keyword evidence="6" id="KW-0597">Phosphoprotein</keyword>
<dbReference type="EMBL" id="CAIIXF020000020">
    <property type="protein sequence ID" value="CAH1802687.1"/>
    <property type="molecule type" value="Genomic_DNA"/>
</dbReference>
<evidence type="ECO:0000256" key="10">
    <source>
        <dbReference type="ARBA" id="ARBA00023069"/>
    </source>
</evidence>
<organism evidence="19 20">
    <name type="scientific">Owenia fusiformis</name>
    <name type="common">Polychaete worm</name>
    <dbReference type="NCBI Taxonomy" id="6347"/>
    <lineage>
        <taxon>Eukaryota</taxon>
        <taxon>Metazoa</taxon>
        <taxon>Spiralia</taxon>
        <taxon>Lophotrochozoa</taxon>
        <taxon>Annelida</taxon>
        <taxon>Polychaeta</taxon>
        <taxon>Sedentaria</taxon>
        <taxon>Canalipalpata</taxon>
        <taxon>Sabellida</taxon>
        <taxon>Oweniida</taxon>
        <taxon>Oweniidae</taxon>
        <taxon>Owenia</taxon>
    </lineage>
</organism>
<keyword evidence="20" id="KW-1185">Reference proteome</keyword>
<dbReference type="InterPro" id="IPR002913">
    <property type="entry name" value="START_lipid-bd_dom"/>
</dbReference>
<evidence type="ECO:0000256" key="16">
    <source>
        <dbReference type="ARBA" id="ARBA00080073"/>
    </source>
</evidence>
<keyword evidence="12" id="KW-0472">Membrane</keyword>
<proteinExistence type="predicted"/>
<keyword evidence="4" id="KW-0813">Transport</keyword>
<dbReference type="Pfam" id="PF01852">
    <property type="entry name" value="START"/>
    <property type="match status" value="1"/>
</dbReference>
<reference evidence="19" key="1">
    <citation type="submission" date="2022-03" db="EMBL/GenBank/DDBJ databases">
        <authorList>
            <person name="Martin C."/>
        </authorList>
    </citation>
    <scope>NUCLEOTIDE SEQUENCE</scope>
</reference>
<protein>
    <recommendedName>
        <fullName evidence="14">START domain-containing protein 10</fullName>
    </recommendedName>
    <alternativeName>
        <fullName evidence="15">PCTP-like protein</fullName>
    </alternativeName>
    <alternativeName>
        <fullName evidence="16">StAR-related lipid transfer protein 10</fullName>
    </alternativeName>
</protein>
<keyword evidence="7" id="KW-0282">Flagellum</keyword>
<keyword evidence="9" id="KW-0445">Lipid transport</keyword>
<evidence type="ECO:0000259" key="18">
    <source>
        <dbReference type="PROSITE" id="PS50848"/>
    </source>
</evidence>
<dbReference type="InterPro" id="IPR041951">
    <property type="entry name" value="STARD10_START"/>
</dbReference>
<dbReference type="PANTHER" id="PTHR19308:SF14">
    <property type="entry name" value="START DOMAIN-CONTAINING PROTEIN"/>
    <property type="match status" value="1"/>
</dbReference>
<accession>A0A8J1TG90</accession>
<dbReference type="GO" id="GO:0006869">
    <property type="term" value="P:lipid transport"/>
    <property type="evidence" value="ECO:0007669"/>
    <property type="project" value="UniProtKB-KW"/>
</dbReference>
<keyword evidence="10" id="KW-0969">Cilium</keyword>
<gene>
    <name evidence="19" type="ORF">OFUS_LOCUS26338</name>
</gene>
<evidence type="ECO:0000313" key="19">
    <source>
        <dbReference type="EMBL" id="CAH1802687.1"/>
    </source>
</evidence>